<feature type="domain" description="Type II secretion system protein GspB C-terminal" evidence="3">
    <location>
        <begin position="223"/>
        <end position="278"/>
    </location>
</feature>
<dbReference type="InterPro" id="IPR032389">
    <property type="entry name" value="GspB_C"/>
</dbReference>
<reference evidence="4 5" key="1">
    <citation type="submission" date="2019-03" db="EMBL/GenBank/DDBJ databases">
        <title>Genomic Encyclopedia of Type Strains, Phase IV (KMG-IV): sequencing the most valuable type-strain genomes for metagenomic binning, comparative biology and taxonomic classification.</title>
        <authorList>
            <person name="Goeker M."/>
        </authorList>
    </citation>
    <scope>NUCLEOTIDE SEQUENCE [LARGE SCALE GENOMIC DNA]</scope>
    <source>
        <strain evidence="4 5">DSM 21944</strain>
    </source>
</reference>
<feature type="compositionally biased region" description="Basic and acidic residues" evidence="1">
    <location>
        <begin position="7"/>
        <end position="17"/>
    </location>
</feature>
<evidence type="ECO:0000313" key="5">
    <source>
        <dbReference type="Proteomes" id="UP000294599"/>
    </source>
</evidence>
<evidence type="ECO:0000256" key="1">
    <source>
        <dbReference type="SAM" id="MobiDB-lite"/>
    </source>
</evidence>
<organism evidence="4 5">
    <name type="scientific">Pseudofulvimonas gallinarii</name>
    <dbReference type="NCBI Taxonomy" id="634155"/>
    <lineage>
        <taxon>Bacteria</taxon>
        <taxon>Pseudomonadati</taxon>
        <taxon>Pseudomonadota</taxon>
        <taxon>Gammaproteobacteria</taxon>
        <taxon>Lysobacterales</taxon>
        <taxon>Rhodanobacteraceae</taxon>
        <taxon>Pseudofulvimonas</taxon>
    </lineage>
</organism>
<evidence type="ECO:0000259" key="3">
    <source>
        <dbReference type="Pfam" id="PF16537"/>
    </source>
</evidence>
<dbReference type="RefSeq" id="WP_132577583.1">
    <property type="nucleotide sequence ID" value="NZ_JBHLWF010000080.1"/>
</dbReference>
<accession>A0A4R3L2H7</accession>
<dbReference type="AlphaFoldDB" id="A0A4R3L2H7"/>
<feature type="compositionally biased region" description="Low complexity" evidence="1">
    <location>
        <begin position="135"/>
        <end position="192"/>
    </location>
</feature>
<dbReference type="Pfam" id="PF16537">
    <property type="entry name" value="T2SSB"/>
    <property type="match status" value="1"/>
</dbReference>
<comment type="caution">
    <text evidence="4">The sequence shown here is derived from an EMBL/GenBank/DDBJ whole genome shotgun (WGS) entry which is preliminary data.</text>
</comment>
<keyword evidence="2" id="KW-0812">Transmembrane</keyword>
<dbReference type="EMBL" id="SMAF01000025">
    <property type="protein sequence ID" value="TCS93773.1"/>
    <property type="molecule type" value="Genomic_DNA"/>
</dbReference>
<keyword evidence="2" id="KW-0472">Membrane</keyword>
<dbReference type="GO" id="GO:0015627">
    <property type="term" value="C:type II protein secretion system complex"/>
    <property type="evidence" value="ECO:0007669"/>
    <property type="project" value="InterPro"/>
</dbReference>
<name>A0A4R3L2H7_9GAMM</name>
<evidence type="ECO:0000313" key="4">
    <source>
        <dbReference type="EMBL" id="TCS93773.1"/>
    </source>
</evidence>
<sequence length="284" mass="28959">MSSILDALKKSEAERQRGVPPTLSTPIMRQGQPARKQRPAWLLPAIAGVALVAAWAGGLFSGAGTEADDPVAESRPVSASPALSDDAAAAVPPAPVPVTAPAQVDRPEAEPSTPPATEPAQVSFGPFRPRHLPTAPAQDPAAAPAADGQPAVPDAADIPTDAEAAAAAAAPAPVAEAPPAAAQPAAPASAPVAPTPPPAPAAAQPGNAVPTFNQLPYAVRREIPQIALTMHMYSADPERRFAIINGVRARDGQPLEGGLEVVEIRPDGVLIRFKDTDFLYPSRG</sequence>
<protein>
    <submittedName>
        <fullName evidence="4">Type II secretion system (T2SS) protein B</fullName>
    </submittedName>
</protein>
<feature type="transmembrane region" description="Helical" evidence="2">
    <location>
        <begin position="40"/>
        <end position="60"/>
    </location>
</feature>
<keyword evidence="5" id="KW-1185">Reference proteome</keyword>
<evidence type="ECO:0000256" key="2">
    <source>
        <dbReference type="SAM" id="Phobius"/>
    </source>
</evidence>
<feature type="region of interest" description="Disordered" evidence="1">
    <location>
        <begin position="65"/>
        <end position="207"/>
    </location>
</feature>
<feature type="region of interest" description="Disordered" evidence="1">
    <location>
        <begin position="1"/>
        <end position="33"/>
    </location>
</feature>
<proteinExistence type="predicted"/>
<feature type="compositionally biased region" description="Low complexity" evidence="1">
    <location>
        <begin position="76"/>
        <end position="91"/>
    </location>
</feature>
<dbReference type="OrthoDB" id="5432325at2"/>
<keyword evidence="2" id="KW-1133">Transmembrane helix</keyword>
<dbReference type="Proteomes" id="UP000294599">
    <property type="component" value="Unassembled WGS sequence"/>
</dbReference>
<gene>
    <name evidence="4" type="ORF">EDC25_12528</name>
</gene>